<dbReference type="GO" id="GO:0003676">
    <property type="term" value="F:nucleic acid binding"/>
    <property type="evidence" value="ECO:0007669"/>
    <property type="project" value="InterPro"/>
</dbReference>
<dbReference type="AlphaFoldDB" id="A0A1F4ZA85"/>
<name>A0A1F4ZA85_9BACT</name>
<evidence type="ECO:0000313" key="3">
    <source>
        <dbReference type="Proteomes" id="UP000177080"/>
    </source>
</evidence>
<proteinExistence type="predicted"/>
<accession>A0A1F4ZA85</accession>
<evidence type="ECO:0000313" key="2">
    <source>
        <dbReference type="EMBL" id="OGD03213.1"/>
    </source>
</evidence>
<evidence type="ECO:0000259" key="1">
    <source>
        <dbReference type="Pfam" id="PF13482"/>
    </source>
</evidence>
<dbReference type="InterPro" id="IPR038720">
    <property type="entry name" value="YprB_RNase_H-like_dom"/>
</dbReference>
<feature type="domain" description="YprB ribonuclease H-like" evidence="1">
    <location>
        <begin position="5"/>
        <end position="163"/>
    </location>
</feature>
<sequence>MWETFFDIETKSWFDETGTSDPSDLGVSVVSVYHRQVDPQTGFEITGEMSSFWEHQLPDMWSLFRQADRIIGFNSLGFDVPVLRPYSPADFPKWPHFDIMDEVKKIVGRRVGLNAFAKDTLGRSKTDEGVNAVVYWQKGDDQSLKLLKSYCEADVTLTRDIYDFAMKNKHLKYTDHWNNPRIIPVNFSYPQDFSPTSKQPSLF</sequence>
<dbReference type="Proteomes" id="UP000177080">
    <property type="component" value="Unassembled WGS sequence"/>
</dbReference>
<dbReference type="Gene3D" id="3.30.420.10">
    <property type="entry name" value="Ribonuclease H-like superfamily/Ribonuclease H"/>
    <property type="match status" value="1"/>
</dbReference>
<gene>
    <name evidence="2" type="ORF">A2989_00065</name>
</gene>
<protein>
    <recommendedName>
        <fullName evidence="1">YprB ribonuclease H-like domain-containing protein</fullName>
    </recommendedName>
</protein>
<dbReference type="STRING" id="1797259.A2989_00065"/>
<comment type="caution">
    <text evidence="2">The sequence shown here is derived from an EMBL/GenBank/DDBJ whole genome shotgun (WGS) entry which is preliminary data.</text>
</comment>
<dbReference type="EMBL" id="MEXN01000007">
    <property type="protein sequence ID" value="OGD03213.1"/>
    <property type="molecule type" value="Genomic_DNA"/>
</dbReference>
<dbReference type="InterPro" id="IPR012337">
    <property type="entry name" value="RNaseH-like_sf"/>
</dbReference>
<dbReference type="InterPro" id="IPR036397">
    <property type="entry name" value="RNaseH_sf"/>
</dbReference>
<dbReference type="Pfam" id="PF13482">
    <property type="entry name" value="RNase_H_2"/>
    <property type="match status" value="1"/>
</dbReference>
<reference evidence="2 3" key="1">
    <citation type="journal article" date="2016" name="Nat. Commun.">
        <title>Thousands of microbial genomes shed light on interconnected biogeochemical processes in an aquifer system.</title>
        <authorList>
            <person name="Anantharaman K."/>
            <person name="Brown C.T."/>
            <person name="Hug L.A."/>
            <person name="Sharon I."/>
            <person name="Castelle C.J."/>
            <person name="Probst A.J."/>
            <person name="Thomas B.C."/>
            <person name="Singh A."/>
            <person name="Wilkins M.J."/>
            <person name="Karaoz U."/>
            <person name="Brodie E.L."/>
            <person name="Williams K.H."/>
            <person name="Hubbard S.S."/>
            <person name="Banfield J.F."/>
        </authorList>
    </citation>
    <scope>NUCLEOTIDE SEQUENCE [LARGE SCALE GENOMIC DNA]</scope>
</reference>
<organism evidence="2 3">
    <name type="scientific">Candidatus Amesbacteria bacterium RIFCSPLOWO2_01_FULL_48_25</name>
    <dbReference type="NCBI Taxonomy" id="1797259"/>
    <lineage>
        <taxon>Bacteria</taxon>
        <taxon>Candidatus Amesiibacteriota</taxon>
    </lineage>
</organism>
<dbReference type="SUPFAM" id="SSF53098">
    <property type="entry name" value="Ribonuclease H-like"/>
    <property type="match status" value="1"/>
</dbReference>